<evidence type="ECO:0000313" key="1">
    <source>
        <dbReference type="EMBL" id="EDS11159.1"/>
    </source>
</evidence>
<dbReference type="eggNOG" id="ENOG5032R0U">
    <property type="taxonomic scope" value="Bacteria"/>
</dbReference>
<name>B0PBI5_9FIRM</name>
<dbReference type="EMBL" id="ABGD02000017">
    <property type="protein sequence ID" value="EDS11159.1"/>
    <property type="molecule type" value="Genomic_DNA"/>
</dbReference>
<dbReference type="AlphaFoldDB" id="B0PBI5"/>
<dbReference type="HOGENOM" id="CLU_158483_0_0_9"/>
<sequence>MTLIYRADNNRLQEEASIMCEHCRNIQIWRKFDAPKDYLACIAYIQQLVGQGEFELIAEESTCPLEKVKTEDGWADEIMAHMIRCKHCGQIFTCVVNTWRGSGHFKKGKG</sequence>
<accession>B0PBI5</accession>
<evidence type="ECO:0000313" key="2">
    <source>
        <dbReference type="Proteomes" id="UP000003803"/>
    </source>
</evidence>
<keyword evidence="2" id="KW-1185">Reference proteome</keyword>
<organism evidence="1 2">
    <name type="scientific">Anaerotruncus colihominis DSM 17241</name>
    <dbReference type="NCBI Taxonomy" id="445972"/>
    <lineage>
        <taxon>Bacteria</taxon>
        <taxon>Bacillati</taxon>
        <taxon>Bacillota</taxon>
        <taxon>Clostridia</taxon>
        <taxon>Eubacteriales</taxon>
        <taxon>Oscillospiraceae</taxon>
        <taxon>Anaerotruncus</taxon>
    </lineage>
</organism>
<gene>
    <name evidence="1" type="ORF">ANACOL_02140</name>
</gene>
<comment type="caution">
    <text evidence="1">The sequence shown here is derived from an EMBL/GenBank/DDBJ whole genome shotgun (WGS) entry which is preliminary data.</text>
</comment>
<reference evidence="1" key="1">
    <citation type="submission" date="2007-11" db="EMBL/GenBank/DDBJ databases">
        <authorList>
            <person name="Fulton L."/>
            <person name="Clifton S."/>
            <person name="Fulton B."/>
            <person name="Xu J."/>
            <person name="Minx P."/>
            <person name="Pepin K.H."/>
            <person name="Johnson M."/>
            <person name="Thiruvilangam P."/>
            <person name="Bhonagiri V."/>
            <person name="Nash W.E."/>
            <person name="Mardis E.R."/>
            <person name="Wilson R.K."/>
        </authorList>
    </citation>
    <scope>NUCLEOTIDE SEQUENCE [LARGE SCALE GENOMIC DNA]</scope>
    <source>
        <strain evidence="1">DSM 17241</strain>
    </source>
</reference>
<dbReference type="STRING" id="169435.ERS852551_01700"/>
<dbReference type="Proteomes" id="UP000003803">
    <property type="component" value="Unassembled WGS sequence"/>
</dbReference>
<reference evidence="1" key="2">
    <citation type="submission" date="2013-09" db="EMBL/GenBank/DDBJ databases">
        <title>Draft genome sequence of Anaerotruncus colihominis(DSM 17241).</title>
        <authorList>
            <person name="Sudarsanam P."/>
            <person name="Ley R."/>
            <person name="Guruge J."/>
            <person name="Turnbaugh P.J."/>
            <person name="Mahowald M."/>
            <person name="Liep D."/>
            <person name="Gordon J."/>
        </authorList>
    </citation>
    <scope>NUCLEOTIDE SEQUENCE</scope>
    <source>
        <strain evidence="1">DSM 17241</strain>
    </source>
</reference>
<protein>
    <submittedName>
        <fullName evidence="1">Uncharacterized protein</fullName>
    </submittedName>
</protein>
<proteinExistence type="predicted"/>